<dbReference type="AlphaFoldDB" id="A0A1L0BRD3"/>
<evidence type="ECO:0000256" key="6">
    <source>
        <dbReference type="ARBA" id="ARBA00023242"/>
    </source>
</evidence>
<dbReference type="EMBL" id="LT635766">
    <property type="protein sequence ID" value="SGZ53913.1"/>
    <property type="molecule type" value="Genomic_DNA"/>
</dbReference>
<keyword evidence="3" id="KW-0813">Transport</keyword>
<evidence type="ECO:0000256" key="5">
    <source>
        <dbReference type="ARBA" id="ARBA00022927"/>
    </source>
</evidence>
<keyword evidence="6" id="KW-0539">Nucleus</keyword>
<dbReference type="PANTHER" id="PTHR10997:SF28">
    <property type="entry name" value="IMPORTIN BETA SMX1"/>
    <property type="match status" value="1"/>
</dbReference>
<dbReference type="Pfam" id="PF03810">
    <property type="entry name" value="IBN_N"/>
    <property type="match status" value="1"/>
</dbReference>
<dbReference type="GO" id="GO:0005829">
    <property type="term" value="C:cytosol"/>
    <property type="evidence" value="ECO:0007669"/>
    <property type="project" value="TreeGrafter"/>
</dbReference>
<accession>A0A1L0BRD3</accession>
<dbReference type="InterPro" id="IPR016024">
    <property type="entry name" value="ARM-type_fold"/>
</dbReference>
<keyword evidence="4" id="KW-0963">Cytoplasm</keyword>
<evidence type="ECO:0000256" key="3">
    <source>
        <dbReference type="ARBA" id="ARBA00022448"/>
    </source>
</evidence>
<comment type="subcellular location">
    <subcellularLocation>
        <location evidence="2">Cytoplasm</location>
    </subcellularLocation>
    <subcellularLocation>
        <location evidence="1">Nucleus</location>
    </subcellularLocation>
</comment>
<dbReference type="PROSITE" id="PS50166">
    <property type="entry name" value="IMPORTIN_B_NT"/>
    <property type="match status" value="1"/>
</dbReference>
<sequence length="1004" mass="114244">MDKDTLLKSLSGTLDANYATRKQSEEQLRYFEKILGFTNYLLELITDPTVNFGVQVSAAIFFKNRVHNYWNVPELRQATDRYIKPEEKAAIKGSLVEVLSKTYKNPQLRKQLSTALSSILDHDKWDELVDMIPKLINDVSNVDHVYTGLICLYEYTKNYRYAGIDNANSKNIVLEGVADSLFPILEDLASKLMSSPSEVSDEMIYLITKIFKFTTYSTLPTYLQQQGNLGTWCHLHLSIINLPLPESVLKADSQEERALNPRVKAVKWCFANMHRLLLRHGGGLNTKDKNGPFAKMFMSTFVPEILNAYWTIIEGWSTKQIWLSEASLYHLISFLEQIVETPSYPLIEEKLEAIIKHVLLPTLNATQETIELYEDEPDEYIRRFFDTSRDNSTADTASINFLFRLSSTKFSSCGTVLLSIINDIFQRRAADRASLQLAIETEGALRVLATISYKLDKKNSPVKGQMDQLLYTVVYPELSQEVIAKTPWLAARACDTIAMLVHKFSDDAILQNIFHGVVFCFQQQDHFPIQLTAIDALRTLVEEDTVAAQVAEQAPQLMGTLLDMSKNFESDILTTVMDVFVEKFAVNLEPYANELSVRLVEQFMKLANEILEQTSQNGTPDIDKEYQAAGIINTLTSLVIAMNASPQVSENLEVLLKDMIKFVLENSMALFLTEVLEMLESIVFSTNKMSPIMWELFQTCVECFDTFAQDYFDTFQPFFEAIIQCSFANDDITVEDPRVQSMFKICFQTLSGDVVDPVFAHQAFELIEFSILSLNKKFTPFLPQFLPEIFNIFSSLEAQDAFDGYMLHHLSILKIFFACLYVDAGSTLQFLSDKQFTNTFFKLWVKYSGDFQSVYGCKLQILASTAIACDAPLNLLPLEDIVGETVDLLISNMEVLPHAIKARQEIIDKENGAKASSKDYNADGEEDDEFGEDYYDDDFEADEAELEALKQTPIDPINVYYVFTERVSLLQHQDSSRYEAIFGSLDESQKEIANRIINIVHQLR</sequence>
<dbReference type="InterPro" id="IPR011989">
    <property type="entry name" value="ARM-like"/>
</dbReference>
<evidence type="ECO:0000256" key="2">
    <source>
        <dbReference type="ARBA" id="ARBA00004496"/>
    </source>
</evidence>
<gene>
    <name evidence="8" type="ORF">SAMEA4029009_CIC11G00000004464</name>
</gene>
<evidence type="ECO:0000259" key="7">
    <source>
        <dbReference type="PROSITE" id="PS50166"/>
    </source>
</evidence>
<evidence type="ECO:0000256" key="1">
    <source>
        <dbReference type="ARBA" id="ARBA00004123"/>
    </source>
</evidence>
<dbReference type="Gene3D" id="1.25.10.10">
    <property type="entry name" value="Leucine-rich Repeat Variant"/>
    <property type="match status" value="1"/>
</dbReference>
<protein>
    <submittedName>
        <fullName evidence="8">CIC11C00000004464</fullName>
    </submittedName>
</protein>
<dbReference type="SUPFAM" id="SSF48371">
    <property type="entry name" value="ARM repeat"/>
    <property type="match status" value="1"/>
</dbReference>
<organism evidence="8 9">
    <name type="scientific">Sungouiella intermedia</name>
    <dbReference type="NCBI Taxonomy" id="45354"/>
    <lineage>
        <taxon>Eukaryota</taxon>
        <taxon>Fungi</taxon>
        <taxon>Dikarya</taxon>
        <taxon>Ascomycota</taxon>
        <taxon>Saccharomycotina</taxon>
        <taxon>Pichiomycetes</taxon>
        <taxon>Metschnikowiaceae</taxon>
        <taxon>Sungouiella</taxon>
    </lineage>
</organism>
<dbReference type="PANTHER" id="PTHR10997">
    <property type="entry name" value="IMPORTIN-7, 8, 11"/>
    <property type="match status" value="1"/>
</dbReference>
<dbReference type="InterPro" id="IPR013713">
    <property type="entry name" value="XPO2_central"/>
</dbReference>
<keyword evidence="5" id="KW-0653">Protein transport</keyword>
<dbReference type="GO" id="GO:0006606">
    <property type="term" value="P:protein import into nucleus"/>
    <property type="evidence" value="ECO:0007669"/>
    <property type="project" value="TreeGrafter"/>
</dbReference>
<evidence type="ECO:0000313" key="9">
    <source>
        <dbReference type="Proteomes" id="UP000182259"/>
    </source>
</evidence>
<name>A0A1L0BRD3_9ASCO</name>
<dbReference type="GO" id="GO:0031267">
    <property type="term" value="F:small GTPase binding"/>
    <property type="evidence" value="ECO:0007669"/>
    <property type="project" value="InterPro"/>
</dbReference>
<dbReference type="Proteomes" id="UP000182259">
    <property type="component" value="Chromosome III"/>
</dbReference>
<evidence type="ECO:0000256" key="4">
    <source>
        <dbReference type="ARBA" id="ARBA00022490"/>
    </source>
</evidence>
<dbReference type="SMART" id="SM00913">
    <property type="entry name" value="IBN_N"/>
    <property type="match status" value="1"/>
</dbReference>
<dbReference type="InterPro" id="IPR001494">
    <property type="entry name" value="Importin-beta_N"/>
</dbReference>
<evidence type="ECO:0000313" key="8">
    <source>
        <dbReference type="EMBL" id="SGZ53913.1"/>
    </source>
</evidence>
<proteinExistence type="predicted"/>
<feature type="domain" description="Importin N-terminal" evidence="7">
    <location>
        <begin position="24"/>
        <end position="101"/>
    </location>
</feature>
<reference evidence="9" key="1">
    <citation type="submission" date="2016-10" db="EMBL/GenBank/DDBJ databases">
        <authorList>
            <person name="Geijer C."/>
            <person name="Jareborg N."/>
            <person name="Dainat J."/>
        </authorList>
    </citation>
    <scope>NUCLEOTIDE SEQUENCE [LARGE SCALE GENOMIC DNA]</scope>
    <source>
        <strain evidence="9">PYCC 4715</strain>
    </source>
</reference>
<dbReference type="Pfam" id="PF08506">
    <property type="entry name" value="Cse1"/>
    <property type="match status" value="1"/>
</dbReference>
<dbReference type="GO" id="GO:0005635">
    <property type="term" value="C:nuclear envelope"/>
    <property type="evidence" value="ECO:0007669"/>
    <property type="project" value="TreeGrafter"/>
</dbReference>